<keyword evidence="1" id="KW-0175">Coiled coil</keyword>
<protein>
    <submittedName>
        <fullName evidence="2">Uncharacterized protein</fullName>
    </submittedName>
</protein>
<evidence type="ECO:0000313" key="3">
    <source>
        <dbReference type="Proteomes" id="UP000054937"/>
    </source>
</evidence>
<reference evidence="2 3" key="1">
    <citation type="journal article" date="2015" name="Sci. Rep.">
        <title>Genome of the facultative scuticociliatosis pathogen Pseudocohnilembus persalinus provides insight into its virulence through horizontal gene transfer.</title>
        <authorList>
            <person name="Xiong J."/>
            <person name="Wang G."/>
            <person name="Cheng J."/>
            <person name="Tian M."/>
            <person name="Pan X."/>
            <person name="Warren A."/>
            <person name="Jiang C."/>
            <person name="Yuan D."/>
            <person name="Miao W."/>
        </authorList>
    </citation>
    <scope>NUCLEOTIDE SEQUENCE [LARGE SCALE GENOMIC DNA]</scope>
    <source>
        <strain evidence="2">36N120E</strain>
    </source>
</reference>
<dbReference type="EMBL" id="LDAU01000221">
    <property type="protein sequence ID" value="KRW99104.1"/>
    <property type="molecule type" value="Genomic_DNA"/>
</dbReference>
<organism evidence="2 3">
    <name type="scientific">Pseudocohnilembus persalinus</name>
    <name type="common">Ciliate</name>
    <dbReference type="NCBI Taxonomy" id="266149"/>
    <lineage>
        <taxon>Eukaryota</taxon>
        <taxon>Sar</taxon>
        <taxon>Alveolata</taxon>
        <taxon>Ciliophora</taxon>
        <taxon>Intramacronucleata</taxon>
        <taxon>Oligohymenophorea</taxon>
        <taxon>Scuticociliatia</taxon>
        <taxon>Philasterida</taxon>
        <taxon>Pseudocohnilembidae</taxon>
        <taxon>Pseudocohnilembus</taxon>
    </lineage>
</organism>
<dbReference type="AlphaFoldDB" id="A0A0V0QAA1"/>
<evidence type="ECO:0000256" key="1">
    <source>
        <dbReference type="SAM" id="Coils"/>
    </source>
</evidence>
<comment type="caution">
    <text evidence="2">The sequence shown here is derived from an EMBL/GenBank/DDBJ whole genome shotgun (WGS) entry which is preliminary data.</text>
</comment>
<proteinExistence type="predicted"/>
<sequence length="525" mass="63123">MSVIIKNDDLSKVIYKNCQKFNNYAQIQNPSQKSILFLKLKSIGCPNKKAIHFSKKKYCKYDNTKEKDGPENFKILNRSKINPFKTINGWQFEDPTYNLGKKYIQDVQVILKETEQDEKIKKNLESYSNKKNKVYDDKNKMIHTYFQELTEQNNFKNPNLLKRLEKIENRIEQTQFQLRTRKYFTHNQFDYQCLADNIYQNRVENSDNLNIINKMNPFNDIAVDLDNQKKEIIQQKDNQFLKYQTQILDKNDQKLTDYQTRRYNFSRQKTMNISQSFSKDQICANLSEIEKFNQIDDHDQKINHKQNIQKIQPVLINNIKESIEDFNEQKYILPEEQNGLHKKMFMNKKVLKNISKKQYQNLIEKYKQDNKNFNQVVNLTKQQQNDKDLEKADKYKEITQNNSKYYENLDHLFNDSKIKNKKENRHSISLADNYFNFRKSQRNQSQVSCKQQQQAKKSQVIQQFVTHQLQSFKEISSQILQNTNSFRFKQGSLESIQNKDKDFYEELNQQNQILDNKQNNELIYI</sequence>
<accession>A0A0V0QAA1</accession>
<evidence type="ECO:0000313" key="2">
    <source>
        <dbReference type="EMBL" id="KRW99104.1"/>
    </source>
</evidence>
<name>A0A0V0QAA1_PSEPJ</name>
<dbReference type="Proteomes" id="UP000054937">
    <property type="component" value="Unassembled WGS sequence"/>
</dbReference>
<keyword evidence="3" id="KW-1185">Reference proteome</keyword>
<gene>
    <name evidence="2" type="ORF">PPERSA_02936</name>
</gene>
<dbReference type="InParanoid" id="A0A0V0QAA1"/>
<feature type="coiled-coil region" evidence="1">
    <location>
        <begin position="356"/>
        <end position="383"/>
    </location>
</feature>